<protein>
    <recommendedName>
        <fullName evidence="4">SnoaL-like domain-containing protein</fullName>
    </recommendedName>
</protein>
<feature type="region of interest" description="Disordered" evidence="1">
    <location>
        <begin position="1"/>
        <end position="26"/>
    </location>
</feature>
<organism evidence="2 3">
    <name type="scientific">Adiantum capillus-veneris</name>
    <name type="common">Maidenhair fern</name>
    <dbReference type="NCBI Taxonomy" id="13818"/>
    <lineage>
        <taxon>Eukaryota</taxon>
        <taxon>Viridiplantae</taxon>
        <taxon>Streptophyta</taxon>
        <taxon>Embryophyta</taxon>
        <taxon>Tracheophyta</taxon>
        <taxon>Polypodiopsida</taxon>
        <taxon>Polypodiidae</taxon>
        <taxon>Polypodiales</taxon>
        <taxon>Pteridineae</taxon>
        <taxon>Pteridaceae</taxon>
        <taxon>Vittarioideae</taxon>
        <taxon>Adiantum</taxon>
    </lineage>
</organism>
<feature type="compositionally biased region" description="Basic and acidic residues" evidence="1">
    <location>
        <begin position="1"/>
        <end position="25"/>
    </location>
</feature>
<evidence type="ECO:0000313" key="3">
    <source>
        <dbReference type="Proteomes" id="UP000886520"/>
    </source>
</evidence>
<name>A0A9D4U818_ADICA</name>
<evidence type="ECO:0000313" key="2">
    <source>
        <dbReference type="EMBL" id="KAI5063216.1"/>
    </source>
</evidence>
<keyword evidence="3" id="KW-1185">Reference proteome</keyword>
<dbReference type="PANTHER" id="PTHR34213:SF2">
    <property type="entry name" value="NUCLEAR TRANSPORT FACTOR 2 (NTF2) FAMILY PROTEIN"/>
    <property type="match status" value="1"/>
</dbReference>
<dbReference type="AlphaFoldDB" id="A0A9D4U818"/>
<accession>A0A9D4U818</accession>
<sequence>MDDSQSAHEKREKELSDNVNADRKGGPLSENILPHLLNLYNCTSSAVDYEIYAPDGTFEDPLMCAQGVKQIKSAFYSIPKVFSEGKMGEYTVHENMIGPGTGEINIDNVQHYKLLGRQIDMVSLIKLQVKDGKVVRHEDLWDKKPLWNRTTVKTPNQKPHERLLKRQA</sequence>
<dbReference type="InterPro" id="IPR032710">
    <property type="entry name" value="NTF2-like_dom_sf"/>
</dbReference>
<dbReference type="Proteomes" id="UP000886520">
    <property type="component" value="Chromosome 21"/>
</dbReference>
<reference evidence="2" key="1">
    <citation type="submission" date="2021-01" db="EMBL/GenBank/DDBJ databases">
        <title>Adiantum capillus-veneris genome.</title>
        <authorList>
            <person name="Fang Y."/>
            <person name="Liao Q."/>
        </authorList>
    </citation>
    <scope>NUCLEOTIDE SEQUENCE</scope>
    <source>
        <strain evidence="2">H3</strain>
        <tissue evidence="2">Leaf</tissue>
    </source>
</reference>
<dbReference type="OrthoDB" id="2400485at2759"/>
<comment type="caution">
    <text evidence="2">The sequence shown here is derived from an EMBL/GenBank/DDBJ whole genome shotgun (WGS) entry which is preliminary data.</text>
</comment>
<proteinExistence type="predicted"/>
<dbReference type="PANTHER" id="PTHR34213">
    <property type="entry name" value="NUCLEAR TRANSPORT FACTOR 2 (NTF2) FAMILY PROTEIN"/>
    <property type="match status" value="1"/>
</dbReference>
<dbReference type="EMBL" id="JABFUD020000021">
    <property type="protein sequence ID" value="KAI5063216.1"/>
    <property type="molecule type" value="Genomic_DNA"/>
</dbReference>
<evidence type="ECO:0000256" key="1">
    <source>
        <dbReference type="SAM" id="MobiDB-lite"/>
    </source>
</evidence>
<gene>
    <name evidence="2" type="ORF">GOP47_0021763</name>
</gene>
<dbReference type="SUPFAM" id="SSF54427">
    <property type="entry name" value="NTF2-like"/>
    <property type="match status" value="1"/>
</dbReference>
<evidence type="ECO:0008006" key="4">
    <source>
        <dbReference type="Google" id="ProtNLM"/>
    </source>
</evidence>